<evidence type="ECO:0000313" key="2">
    <source>
        <dbReference type="EMBL" id="RTS45186.1"/>
    </source>
</evidence>
<organism evidence="1 4">
    <name type="scientific">Pseudomonas aeruginosa</name>
    <dbReference type="NCBI Taxonomy" id="287"/>
    <lineage>
        <taxon>Bacteria</taxon>
        <taxon>Pseudomonadati</taxon>
        <taxon>Pseudomonadota</taxon>
        <taxon>Gammaproteobacteria</taxon>
        <taxon>Pseudomonadales</taxon>
        <taxon>Pseudomonadaceae</taxon>
        <taxon>Pseudomonas</taxon>
    </lineage>
</organism>
<dbReference type="Proteomes" id="UP000644192">
    <property type="component" value="Unassembled WGS sequence"/>
</dbReference>
<dbReference type="EMBL" id="RXTL01000021">
    <property type="protein sequence ID" value="RTS45186.1"/>
    <property type="molecule type" value="Genomic_DNA"/>
</dbReference>
<proteinExistence type="predicted"/>
<dbReference type="Proteomes" id="UP000276985">
    <property type="component" value="Unassembled WGS sequence"/>
</dbReference>
<dbReference type="AlphaFoldDB" id="A0A431X9Q4"/>
<name>A0A431X9Q4_PSEAI</name>
<evidence type="ECO:0000313" key="4">
    <source>
        <dbReference type="Proteomes" id="UP000644192"/>
    </source>
</evidence>
<gene>
    <name evidence="2" type="ORF">DY940_16675</name>
    <name evidence="1" type="ORF">GUL26_22830</name>
</gene>
<protein>
    <submittedName>
        <fullName evidence="1">Uncharacterized protein</fullName>
    </submittedName>
</protein>
<sequence length="73" mass="8075">MAKQIIPDLVLNDALVTANPRLENPRAEAELKALRDLLAPACEKVISAYAEIANHKSAERAFKRFLQNMISAT</sequence>
<comment type="caution">
    <text evidence="1">The sequence shown here is derived from an EMBL/GenBank/DDBJ whole genome shotgun (WGS) entry which is preliminary data.</text>
</comment>
<evidence type="ECO:0000313" key="1">
    <source>
        <dbReference type="EMBL" id="MZZ15091.1"/>
    </source>
</evidence>
<dbReference type="EMBL" id="WXZT01000015">
    <property type="protein sequence ID" value="MZZ15091.1"/>
    <property type="molecule type" value="Genomic_DNA"/>
</dbReference>
<dbReference type="RefSeq" id="WP_123789199.1">
    <property type="nucleotide sequence ID" value="NZ_AP014839.1"/>
</dbReference>
<reference evidence="1" key="2">
    <citation type="submission" date="2020-01" db="EMBL/GenBank/DDBJ databases">
        <title>Bacteria Cultured from War Wounds Associated with the Conflict in Eastern Ukraine.</title>
        <authorList>
            <person name="Snesrud E."/>
            <person name="Galac M.R."/>
            <person name="Mc Gann P."/>
            <person name="Valentine K."/>
            <person name="Viacheslav K."/>
        </authorList>
    </citation>
    <scope>NUCLEOTIDE SEQUENCE</scope>
    <source>
        <strain evidence="1">VNMU148</strain>
    </source>
</reference>
<evidence type="ECO:0000313" key="3">
    <source>
        <dbReference type="Proteomes" id="UP000276985"/>
    </source>
</evidence>
<reference evidence="2 3" key="1">
    <citation type="submission" date="2018-12" db="EMBL/GenBank/DDBJ databases">
        <title>Pseudomonas aeruginosa Diversity Panel.</title>
        <authorList>
            <person name="Snesrud E."/>
            <person name="Mcgann P."/>
        </authorList>
    </citation>
    <scope>NUCLEOTIDE SEQUENCE [LARGE SCALE GENOMIC DNA]</scope>
    <source>
        <strain evidence="2 3">MRSN6241</strain>
    </source>
</reference>
<accession>A0A431X9Q4</accession>